<dbReference type="Pfam" id="PF26156">
    <property type="entry name" value="PARP4_MVP-ID"/>
    <property type="match status" value="1"/>
</dbReference>
<name>A0AAN8BTU3_9TELE</name>
<dbReference type="GO" id="GO:0005737">
    <property type="term" value="C:cytoplasm"/>
    <property type="evidence" value="ECO:0007669"/>
    <property type="project" value="TreeGrafter"/>
</dbReference>
<dbReference type="AlphaFoldDB" id="A0AAN8BTU3"/>
<evidence type="ECO:0000313" key="2">
    <source>
        <dbReference type="EMBL" id="KAK5890055.1"/>
    </source>
</evidence>
<evidence type="ECO:0000313" key="3">
    <source>
        <dbReference type="Proteomes" id="UP001335648"/>
    </source>
</evidence>
<dbReference type="Proteomes" id="UP001335648">
    <property type="component" value="Unassembled WGS sequence"/>
</dbReference>
<dbReference type="PANTHER" id="PTHR46530">
    <property type="entry name" value="PROTEIN MONO-ADP-RIBOSYLTRANSFERASE PARP4"/>
    <property type="match status" value="1"/>
</dbReference>
<organism evidence="2 3">
    <name type="scientific">Champsocephalus esox</name>
    <name type="common">pike icefish</name>
    <dbReference type="NCBI Taxonomy" id="159716"/>
    <lineage>
        <taxon>Eukaryota</taxon>
        <taxon>Metazoa</taxon>
        <taxon>Chordata</taxon>
        <taxon>Craniata</taxon>
        <taxon>Vertebrata</taxon>
        <taxon>Euteleostomi</taxon>
        <taxon>Actinopterygii</taxon>
        <taxon>Neopterygii</taxon>
        <taxon>Teleostei</taxon>
        <taxon>Neoteleostei</taxon>
        <taxon>Acanthomorphata</taxon>
        <taxon>Eupercaria</taxon>
        <taxon>Perciformes</taxon>
        <taxon>Notothenioidei</taxon>
        <taxon>Channichthyidae</taxon>
        <taxon>Champsocephalus</taxon>
    </lineage>
</organism>
<feature type="domain" description="PARP4 MVP-ID C-terminal" evidence="1">
    <location>
        <begin position="40"/>
        <end position="177"/>
    </location>
</feature>
<dbReference type="InterPro" id="IPR031273">
    <property type="entry name" value="PARP4"/>
</dbReference>
<accession>A0AAN8BTU3</accession>
<sequence>MKDAPPVPLRRPSKSSRKCQSAVRRFQRTSEALKLRWTGMFQMQHSEGYWQFTTELGELINLDVDLFANVFLKNKGIQSLGVKAHADILKLVATLLVLQLMREEKIEGKLLRTLFCLDNSPLRSEHWEEVKRAVDWVCWADRQYPCVYSRLEFGFSWESSTRQLLGLEGLPPFSALRGLNLQKTVPQVLVH</sequence>
<dbReference type="EMBL" id="JAULUE010002056">
    <property type="protein sequence ID" value="KAK5890055.1"/>
    <property type="molecule type" value="Genomic_DNA"/>
</dbReference>
<evidence type="ECO:0000259" key="1">
    <source>
        <dbReference type="Pfam" id="PF26156"/>
    </source>
</evidence>
<protein>
    <recommendedName>
        <fullName evidence="1">PARP4 MVP-ID C-terminal domain-containing protein</fullName>
    </recommendedName>
</protein>
<keyword evidence="3" id="KW-1185">Reference proteome</keyword>
<gene>
    <name evidence="2" type="ORF">CesoFtcFv8_013624</name>
</gene>
<proteinExistence type="predicted"/>
<dbReference type="PANTHER" id="PTHR46530:SF1">
    <property type="entry name" value="PROTEIN MONO-ADP-RIBOSYLTRANSFERASE PARP4"/>
    <property type="match status" value="1"/>
</dbReference>
<dbReference type="InterPro" id="IPR058904">
    <property type="entry name" value="PARP4_MVP-ID"/>
</dbReference>
<comment type="caution">
    <text evidence="2">The sequence shown here is derived from an EMBL/GenBank/DDBJ whole genome shotgun (WGS) entry which is preliminary data.</text>
</comment>
<dbReference type="GO" id="GO:0003950">
    <property type="term" value="F:NAD+ poly-ADP-ribosyltransferase activity"/>
    <property type="evidence" value="ECO:0007669"/>
    <property type="project" value="InterPro"/>
</dbReference>
<reference evidence="2 3" key="1">
    <citation type="journal article" date="2023" name="Mol. Biol. Evol.">
        <title>Genomics of Secondarily Temperate Adaptation in the Only Non-Antarctic Icefish.</title>
        <authorList>
            <person name="Rivera-Colon A.G."/>
            <person name="Rayamajhi N."/>
            <person name="Minhas B.F."/>
            <person name="Madrigal G."/>
            <person name="Bilyk K.T."/>
            <person name="Yoon V."/>
            <person name="Hune M."/>
            <person name="Gregory S."/>
            <person name="Cheng C.H.C."/>
            <person name="Catchen J.M."/>
        </authorList>
    </citation>
    <scope>NUCLEOTIDE SEQUENCE [LARGE SCALE GENOMIC DNA]</scope>
    <source>
        <strain evidence="2">JC2023a</strain>
    </source>
</reference>